<evidence type="ECO:0000256" key="5">
    <source>
        <dbReference type="ARBA" id="ARBA00022989"/>
    </source>
</evidence>
<dbReference type="PANTHER" id="PTHR43394">
    <property type="entry name" value="ATP-DEPENDENT PERMEASE MDL1, MITOCHONDRIAL"/>
    <property type="match status" value="1"/>
</dbReference>
<dbReference type="InterPro" id="IPR036640">
    <property type="entry name" value="ABC1_TM_sf"/>
</dbReference>
<dbReference type="RefSeq" id="WP_241155713.1">
    <property type="nucleotide sequence ID" value="NZ_JBHRSX010000017.1"/>
</dbReference>
<keyword evidence="2 7" id="KW-0812">Transmembrane</keyword>
<dbReference type="EMBL" id="JBHRSX010000017">
    <property type="protein sequence ID" value="MFC3201913.1"/>
    <property type="molecule type" value="Genomic_DNA"/>
</dbReference>
<organism evidence="10 11">
    <name type="scientific">Alteromonas oceani</name>
    <dbReference type="NCBI Taxonomy" id="2071609"/>
    <lineage>
        <taxon>Bacteria</taxon>
        <taxon>Pseudomonadati</taxon>
        <taxon>Pseudomonadota</taxon>
        <taxon>Gammaproteobacteria</taxon>
        <taxon>Alteromonadales</taxon>
        <taxon>Alteromonadaceae</taxon>
        <taxon>Alteromonas/Salinimonas group</taxon>
        <taxon>Alteromonas</taxon>
    </lineage>
</organism>
<feature type="domain" description="ABC transporter" evidence="8">
    <location>
        <begin position="340"/>
        <end position="540"/>
    </location>
</feature>
<dbReference type="InterPro" id="IPR003593">
    <property type="entry name" value="AAA+_ATPase"/>
</dbReference>
<evidence type="ECO:0000256" key="3">
    <source>
        <dbReference type="ARBA" id="ARBA00022741"/>
    </source>
</evidence>
<evidence type="ECO:0000256" key="7">
    <source>
        <dbReference type="SAM" id="Phobius"/>
    </source>
</evidence>
<feature type="transmembrane region" description="Helical" evidence="7">
    <location>
        <begin position="66"/>
        <end position="84"/>
    </location>
</feature>
<dbReference type="PROSITE" id="PS00211">
    <property type="entry name" value="ABC_TRANSPORTER_1"/>
    <property type="match status" value="1"/>
</dbReference>
<dbReference type="SUPFAM" id="SSF90123">
    <property type="entry name" value="ABC transporter transmembrane region"/>
    <property type="match status" value="1"/>
</dbReference>
<comment type="subcellular location">
    <subcellularLocation>
        <location evidence="1">Cell membrane</location>
        <topology evidence="1">Multi-pass membrane protein</topology>
    </subcellularLocation>
</comment>
<feature type="transmembrane region" description="Helical" evidence="7">
    <location>
        <begin position="26"/>
        <end position="46"/>
    </location>
</feature>
<evidence type="ECO:0000256" key="4">
    <source>
        <dbReference type="ARBA" id="ARBA00022840"/>
    </source>
</evidence>
<protein>
    <submittedName>
        <fullName evidence="10">ATP-binding cassette domain-containing protein</fullName>
    </submittedName>
</protein>
<dbReference type="Pfam" id="PF00005">
    <property type="entry name" value="ABC_tran"/>
    <property type="match status" value="1"/>
</dbReference>
<accession>A0ABV7JY18</accession>
<dbReference type="InterPro" id="IPR003439">
    <property type="entry name" value="ABC_transporter-like_ATP-bd"/>
</dbReference>
<feature type="transmembrane region" description="Helical" evidence="7">
    <location>
        <begin position="171"/>
        <end position="190"/>
    </location>
</feature>
<reference evidence="11" key="1">
    <citation type="journal article" date="2019" name="Int. J. Syst. Evol. Microbiol.">
        <title>The Global Catalogue of Microorganisms (GCM) 10K type strain sequencing project: providing services to taxonomists for standard genome sequencing and annotation.</title>
        <authorList>
            <consortium name="The Broad Institute Genomics Platform"/>
            <consortium name="The Broad Institute Genome Sequencing Center for Infectious Disease"/>
            <person name="Wu L."/>
            <person name="Ma J."/>
        </authorList>
    </citation>
    <scope>NUCLEOTIDE SEQUENCE [LARGE SCALE GENOMIC DNA]</scope>
    <source>
        <strain evidence="11">KCTC 52449</strain>
    </source>
</reference>
<dbReference type="SMART" id="SM00382">
    <property type="entry name" value="AAA"/>
    <property type="match status" value="1"/>
</dbReference>
<evidence type="ECO:0000313" key="11">
    <source>
        <dbReference type="Proteomes" id="UP001595477"/>
    </source>
</evidence>
<dbReference type="PROSITE" id="PS50929">
    <property type="entry name" value="ABC_TM1F"/>
    <property type="match status" value="1"/>
</dbReference>
<evidence type="ECO:0000259" key="9">
    <source>
        <dbReference type="PROSITE" id="PS50929"/>
    </source>
</evidence>
<feature type="domain" description="ABC transmembrane type-1" evidence="9">
    <location>
        <begin position="147"/>
        <end position="274"/>
    </location>
</feature>
<dbReference type="SUPFAM" id="SSF52540">
    <property type="entry name" value="P-loop containing nucleoside triphosphate hydrolases"/>
    <property type="match status" value="1"/>
</dbReference>
<keyword evidence="5 7" id="KW-1133">Transmembrane helix</keyword>
<sequence>MKESQSLPRWFNATVTKQGVASRSTLFLLVAIKTTRLLCLIAGYWLFAAMMHDWVVLAQQPDMSDWLGLTAALLLAWLLQGDAYRRTLQAKTDLLSGLEKRFAERLVAEQTSLVSIHSAYFWQSVWTRHISALVHWRYDYQVQQYVAVLTPFFALLFILVVNPVVGGSLLITLPLIPLFMILVGKGAAALQRKHFVALTRLGSLFVDRLTALGLLASFRTHQIEQKILKQASDDLNERTMKVVGVAFLSNTVLDFFSTIAVALIAVFIGFSLLGEFSLGPELTLHSGLWLLLTAPLLFSELKALGQFYHQKAEAEAARDAAGDWLAPLEAGQLDEPANELTEPQQFSLQLANNLLASQSLTLLPGDWVAVTGPSGSGKTLLLEALAGQRTGNYRLPCRVAMLTQHPVLLPATLRENLNYQRTFTTARLEQALSEVELKAWLDSLPAGLDTPLAEVPAISGGQAQRLALARLLLSDAPVWLLDEPTAHLPEAQHHSLSQLIYSLGQGRTVLWVSHKALPDDWFNRTWQVENRRVQQMAGEAVS</sequence>
<dbReference type="InterPro" id="IPR039421">
    <property type="entry name" value="Type_1_exporter"/>
</dbReference>
<evidence type="ECO:0000256" key="1">
    <source>
        <dbReference type="ARBA" id="ARBA00004651"/>
    </source>
</evidence>
<gene>
    <name evidence="10" type="ORF">ACFOEW_08790</name>
</gene>
<dbReference type="PROSITE" id="PS50893">
    <property type="entry name" value="ABC_TRANSPORTER_2"/>
    <property type="match status" value="1"/>
</dbReference>
<keyword evidence="6 7" id="KW-0472">Membrane</keyword>
<dbReference type="Pfam" id="PF00664">
    <property type="entry name" value="ABC_membrane"/>
    <property type="match status" value="1"/>
</dbReference>
<feature type="transmembrane region" description="Helical" evidence="7">
    <location>
        <begin position="145"/>
        <end position="165"/>
    </location>
</feature>
<keyword evidence="3" id="KW-0547">Nucleotide-binding</keyword>
<dbReference type="InterPro" id="IPR017871">
    <property type="entry name" value="ABC_transporter-like_CS"/>
</dbReference>
<proteinExistence type="predicted"/>
<dbReference type="PANTHER" id="PTHR43394:SF1">
    <property type="entry name" value="ATP-BINDING CASSETTE SUB-FAMILY B MEMBER 10, MITOCHONDRIAL"/>
    <property type="match status" value="1"/>
</dbReference>
<comment type="caution">
    <text evidence="10">The sequence shown here is derived from an EMBL/GenBank/DDBJ whole genome shotgun (WGS) entry which is preliminary data.</text>
</comment>
<dbReference type="Proteomes" id="UP001595477">
    <property type="component" value="Unassembled WGS sequence"/>
</dbReference>
<keyword evidence="11" id="KW-1185">Reference proteome</keyword>
<dbReference type="Gene3D" id="1.20.1560.10">
    <property type="entry name" value="ABC transporter type 1, transmembrane domain"/>
    <property type="match status" value="1"/>
</dbReference>
<dbReference type="InterPro" id="IPR027417">
    <property type="entry name" value="P-loop_NTPase"/>
</dbReference>
<evidence type="ECO:0000259" key="8">
    <source>
        <dbReference type="PROSITE" id="PS50893"/>
    </source>
</evidence>
<name>A0ABV7JY18_9ALTE</name>
<evidence type="ECO:0000256" key="2">
    <source>
        <dbReference type="ARBA" id="ARBA00022692"/>
    </source>
</evidence>
<dbReference type="InterPro" id="IPR011527">
    <property type="entry name" value="ABC1_TM_dom"/>
</dbReference>
<dbReference type="Gene3D" id="3.40.50.300">
    <property type="entry name" value="P-loop containing nucleotide triphosphate hydrolases"/>
    <property type="match status" value="1"/>
</dbReference>
<evidence type="ECO:0000256" key="6">
    <source>
        <dbReference type="ARBA" id="ARBA00023136"/>
    </source>
</evidence>
<dbReference type="GO" id="GO:0005524">
    <property type="term" value="F:ATP binding"/>
    <property type="evidence" value="ECO:0007669"/>
    <property type="project" value="UniProtKB-KW"/>
</dbReference>
<keyword evidence="4 10" id="KW-0067">ATP-binding</keyword>
<feature type="transmembrane region" description="Helical" evidence="7">
    <location>
        <begin position="245"/>
        <end position="270"/>
    </location>
</feature>
<evidence type="ECO:0000313" key="10">
    <source>
        <dbReference type="EMBL" id="MFC3201913.1"/>
    </source>
</evidence>